<accession>A0ABR0LQA3</accession>
<evidence type="ECO:0000259" key="1">
    <source>
        <dbReference type="Pfam" id="PF12417"/>
    </source>
</evidence>
<sequence>MDPIIQHEQKYRALDTTNKTNLHRLFTMRSTEVALLASSKTAHHQATAPIMGSQKYRQIGAGTCGTVFSDPGTSRVLKLSLNSGNDWLWNDYQMHQRVLRSFTKYPQVRDVHIPRCYWFADKCDSQFWLPNLHRFPEEYQAEDVLCTEHIPPLPQGLREALIEEYCTPALIEDAKTAPGNRDCLARLYVGKRRRSERPTRFFSLQNFNLHLDQMEALQLDVAGYARSMARALAVLHWDARVDAKDVEFVLGGRPADGSGQTVVGTLPRHFEDRVTQVWLLDFNQCERISMDAAGVALAVKAFFLNDPYYPRPCAAAPADQRLWDGFRDAYLEMSVEVIGPDADDGLRALQVEFVDGVVMGERRRLAAKSV</sequence>
<evidence type="ECO:0000313" key="2">
    <source>
        <dbReference type="EMBL" id="KAK5201812.1"/>
    </source>
</evidence>
<comment type="caution">
    <text evidence="2">The sequence shown here is derived from an EMBL/GenBank/DDBJ whole genome shotgun (WGS) entry which is preliminary data.</text>
</comment>
<dbReference type="PANTHER" id="PTHR40780:SF2">
    <property type="entry name" value="DUF3669 DOMAIN-CONTAINING PROTEIN"/>
    <property type="match status" value="1"/>
</dbReference>
<proteinExistence type="predicted"/>
<protein>
    <recommendedName>
        <fullName evidence="1">DUF3669 domain-containing protein</fullName>
    </recommendedName>
</protein>
<name>A0ABR0LQA3_9PEZI</name>
<keyword evidence="3" id="KW-1185">Reference proteome</keyword>
<feature type="domain" description="DUF3669" evidence="1">
    <location>
        <begin position="277"/>
        <end position="339"/>
    </location>
</feature>
<gene>
    <name evidence="2" type="ORF">LTR16_001367</name>
</gene>
<dbReference type="Pfam" id="PF12417">
    <property type="entry name" value="DUF3669"/>
    <property type="match status" value="1"/>
</dbReference>
<dbReference type="InterPro" id="IPR022137">
    <property type="entry name" value="Znf_prot_DUF3669"/>
</dbReference>
<reference evidence="2 3" key="1">
    <citation type="submission" date="2023-08" db="EMBL/GenBank/DDBJ databases">
        <title>Black Yeasts Isolated from many extreme environments.</title>
        <authorList>
            <person name="Coleine C."/>
            <person name="Stajich J.E."/>
            <person name="Selbmann L."/>
        </authorList>
    </citation>
    <scope>NUCLEOTIDE SEQUENCE [LARGE SCALE GENOMIC DNA]</scope>
    <source>
        <strain evidence="2 3">CCFEE 536</strain>
    </source>
</reference>
<organism evidence="2 3">
    <name type="scientific">Cryomyces antarcticus</name>
    <dbReference type="NCBI Taxonomy" id="329879"/>
    <lineage>
        <taxon>Eukaryota</taxon>
        <taxon>Fungi</taxon>
        <taxon>Dikarya</taxon>
        <taxon>Ascomycota</taxon>
        <taxon>Pezizomycotina</taxon>
        <taxon>Dothideomycetes</taxon>
        <taxon>Dothideomycetes incertae sedis</taxon>
        <taxon>Cryomyces</taxon>
    </lineage>
</organism>
<dbReference type="PANTHER" id="PTHR40780">
    <property type="entry name" value="DUF3669 DOMAIN-CONTAINING PROTEIN"/>
    <property type="match status" value="1"/>
</dbReference>
<dbReference type="EMBL" id="JAVRRA010016482">
    <property type="protein sequence ID" value="KAK5201812.1"/>
    <property type="molecule type" value="Genomic_DNA"/>
</dbReference>
<evidence type="ECO:0000313" key="3">
    <source>
        <dbReference type="Proteomes" id="UP001357485"/>
    </source>
</evidence>
<dbReference type="Proteomes" id="UP001357485">
    <property type="component" value="Unassembled WGS sequence"/>
</dbReference>